<name>A0ABW1ZZ11_9GAMM</name>
<dbReference type="RefSeq" id="WP_379908932.1">
    <property type="nucleotide sequence ID" value="NZ_JBHSWE010000001.1"/>
</dbReference>
<keyword evidence="1" id="KW-0472">Membrane</keyword>
<proteinExistence type="predicted"/>
<feature type="transmembrane region" description="Helical" evidence="1">
    <location>
        <begin position="17"/>
        <end position="37"/>
    </location>
</feature>
<dbReference type="EMBL" id="JBHSWE010000001">
    <property type="protein sequence ID" value="MFC6670430.1"/>
    <property type="molecule type" value="Genomic_DNA"/>
</dbReference>
<accession>A0ABW1ZZ11</accession>
<evidence type="ECO:0008006" key="4">
    <source>
        <dbReference type="Google" id="ProtNLM"/>
    </source>
</evidence>
<keyword evidence="1" id="KW-1133">Transmembrane helix</keyword>
<comment type="caution">
    <text evidence="2">The sequence shown here is derived from an EMBL/GenBank/DDBJ whole genome shotgun (WGS) entry which is preliminary data.</text>
</comment>
<gene>
    <name evidence="2" type="ORF">ACFQDL_10275</name>
</gene>
<keyword evidence="1" id="KW-0812">Transmembrane</keyword>
<organism evidence="2 3">
    <name type="scientific">Marinobacterium aestuariivivens</name>
    <dbReference type="NCBI Taxonomy" id="1698799"/>
    <lineage>
        <taxon>Bacteria</taxon>
        <taxon>Pseudomonadati</taxon>
        <taxon>Pseudomonadota</taxon>
        <taxon>Gammaproteobacteria</taxon>
        <taxon>Oceanospirillales</taxon>
        <taxon>Oceanospirillaceae</taxon>
        <taxon>Marinobacterium</taxon>
    </lineage>
</organism>
<evidence type="ECO:0000313" key="3">
    <source>
        <dbReference type="Proteomes" id="UP001596422"/>
    </source>
</evidence>
<sequence>MEVLFRWLVDNGWNPSVVTYVGAAVFLLIMITIYIYIRGDKRS</sequence>
<protein>
    <recommendedName>
        <fullName evidence="4">DUF3149 domain-containing protein</fullName>
    </recommendedName>
</protein>
<dbReference type="Proteomes" id="UP001596422">
    <property type="component" value="Unassembled WGS sequence"/>
</dbReference>
<reference evidence="3" key="1">
    <citation type="journal article" date="2019" name="Int. J. Syst. Evol. Microbiol.">
        <title>The Global Catalogue of Microorganisms (GCM) 10K type strain sequencing project: providing services to taxonomists for standard genome sequencing and annotation.</title>
        <authorList>
            <consortium name="The Broad Institute Genomics Platform"/>
            <consortium name="The Broad Institute Genome Sequencing Center for Infectious Disease"/>
            <person name="Wu L."/>
            <person name="Ma J."/>
        </authorList>
    </citation>
    <scope>NUCLEOTIDE SEQUENCE [LARGE SCALE GENOMIC DNA]</scope>
    <source>
        <strain evidence="3">NBRC 111756</strain>
    </source>
</reference>
<evidence type="ECO:0000256" key="1">
    <source>
        <dbReference type="SAM" id="Phobius"/>
    </source>
</evidence>
<keyword evidence="3" id="KW-1185">Reference proteome</keyword>
<evidence type="ECO:0000313" key="2">
    <source>
        <dbReference type="EMBL" id="MFC6670430.1"/>
    </source>
</evidence>